<dbReference type="EMBL" id="CP002629">
    <property type="protein sequence ID" value="AEB09407.1"/>
    <property type="molecule type" value="Genomic_DNA"/>
</dbReference>
<dbReference type="AlphaFoldDB" id="F2NHS2"/>
<accession>F2NHS2</accession>
<dbReference type="OrthoDB" id="7365718at2"/>
<keyword evidence="2" id="KW-1185">Reference proteome</keyword>
<evidence type="ECO:0000313" key="1">
    <source>
        <dbReference type="EMBL" id="AEB09407.1"/>
    </source>
</evidence>
<name>F2NHS2_DESAR</name>
<gene>
    <name evidence="1" type="ordered locus">Desac_1553</name>
</gene>
<reference evidence="1 2" key="1">
    <citation type="journal article" date="2011" name="Stand. Genomic Sci.">
        <title>Complete genome sequence of the acetate-degrading sulfate reducer Desulfobacca acetoxidans type strain (ASRB2).</title>
        <authorList>
            <person name="Goker M."/>
            <person name="Teshima H."/>
            <person name="Lapidus A."/>
            <person name="Nolan M."/>
            <person name="Lucas S."/>
            <person name="Hammon N."/>
            <person name="Deshpande S."/>
            <person name="Cheng J.F."/>
            <person name="Tapia R."/>
            <person name="Han C."/>
            <person name="Goodwin L."/>
            <person name="Pitluck S."/>
            <person name="Huntemann M."/>
            <person name="Liolios K."/>
            <person name="Ivanova N."/>
            <person name="Pagani I."/>
            <person name="Mavromatis K."/>
            <person name="Ovchinikova G."/>
            <person name="Pati A."/>
            <person name="Chen A."/>
            <person name="Palaniappan K."/>
            <person name="Land M."/>
            <person name="Hauser L."/>
            <person name="Brambilla E.M."/>
            <person name="Rohde M."/>
            <person name="Spring S."/>
            <person name="Detter J.C."/>
            <person name="Woyke T."/>
            <person name="Bristow J."/>
            <person name="Eisen J.A."/>
            <person name="Markowitz V."/>
            <person name="Hugenholtz P."/>
            <person name="Kyrpides N.C."/>
            <person name="Klenk H.P."/>
        </authorList>
    </citation>
    <scope>NUCLEOTIDE SEQUENCE [LARGE SCALE GENOMIC DNA]</scope>
    <source>
        <strain evidence="2">ATCC 700848 / DSM 11109 / ASRB2</strain>
    </source>
</reference>
<dbReference type="KEGG" id="dao:Desac_1553"/>
<reference evidence="2" key="2">
    <citation type="submission" date="2011-03" db="EMBL/GenBank/DDBJ databases">
        <title>The complete genome of Desulfobacca acetoxidans DSM 11109.</title>
        <authorList>
            <consortium name="US DOE Joint Genome Institute (JGI-PGF)"/>
            <person name="Lucas S."/>
            <person name="Copeland A."/>
            <person name="Lapidus A."/>
            <person name="Bruce D."/>
            <person name="Goodwin L."/>
            <person name="Pitluck S."/>
            <person name="Peters L."/>
            <person name="Kyrpides N."/>
            <person name="Mavromatis K."/>
            <person name="Ivanova N."/>
            <person name="Ovchinnikova G."/>
            <person name="Teshima H."/>
            <person name="Detter J.C."/>
            <person name="Han C."/>
            <person name="Land M."/>
            <person name="Hauser L."/>
            <person name="Markowitz V."/>
            <person name="Cheng J.-F."/>
            <person name="Hugenholtz P."/>
            <person name="Woyke T."/>
            <person name="Wu D."/>
            <person name="Spring S."/>
            <person name="Schueler E."/>
            <person name="Brambilla E."/>
            <person name="Klenk H.-P."/>
            <person name="Eisen J.A."/>
        </authorList>
    </citation>
    <scope>NUCLEOTIDE SEQUENCE [LARGE SCALE GENOMIC DNA]</scope>
    <source>
        <strain evidence="2">ATCC 700848 / DSM 11109 / ASRB2</strain>
    </source>
</reference>
<evidence type="ECO:0000313" key="2">
    <source>
        <dbReference type="Proteomes" id="UP000000483"/>
    </source>
</evidence>
<sequence>MAEGRMLKKKISLNEALADLANDSHRLLFTWGIAHLDVEGRITGSLKGFKGLVAPLLDHITLETVSSFFQDAKFLGLIQWYKVPFMSIKMRHPPCDELL</sequence>
<dbReference type="Proteomes" id="UP000000483">
    <property type="component" value="Chromosome"/>
</dbReference>
<protein>
    <submittedName>
        <fullName evidence="1">Uncharacterized protein</fullName>
    </submittedName>
</protein>
<dbReference type="HOGENOM" id="CLU_2315688_0_0_7"/>
<dbReference type="STRING" id="880072.Desac_1553"/>
<dbReference type="RefSeq" id="WP_013706517.1">
    <property type="nucleotide sequence ID" value="NC_015388.1"/>
</dbReference>
<organism evidence="1 2">
    <name type="scientific">Desulfobacca acetoxidans (strain ATCC 700848 / DSM 11109 / ASRB2)</name>
    <dbReference type="NCBI Taxonomy" id="880072"/>
    <lineage>
        <taxon>Bacteria</taxon>
        <taxon>Pseudomonadati</taxon>
        <taxon>Thermodesulfobacteriota</taxon>
        <taxon>Desulfobaccia</taxon>
        <taxon>Desulfobaccales</taxon>
        <taxon>Desulfobaccaceae</taxon>
        <taxon>Desulfobacca</taxon>
    </lineage>
</organism>
<proteinExistence type="predicted"/>